<proteinExistence type="inferred from homology"/>
<dbReference type="EnsemblPlants" id="Solyc03g044240.2.1">
    <property type="protein sequence ID" value="Solyc03g044240.2.1"/>
    <property type="gene ID" value="Solyc03g044240.2"/>
</dbReference>
<dbReference type="InterPro" id="IPR013128">
    <property type="entry name" value="Peptidase_C1A"/>
</dbReference>
<dbReference type="AlphaFoldDB" id="A0A3Q7FJE1"/>
<dbReference type="SUPFAM" id="SSF54001">
    <property type="entry name" value="Cysteine proteinases"/>
    <property type="match status" value="1"/>
</dbReference>
<dbReference type="Proteomes" id="UP000004994">
    <property type="component" value="Chromosome 3"/>
</dbReference>
<organism evidence="3">
    <name type="scientific">Solanum lycopersicum</name>
    <name type="common">Tomato</name>
    <name type="synonym">Lycopersicon esculentum</name>
    <dbReference type="NCBI Taxonomy" id="4081"/>
    <lineage>
        <taxon>Eukaryota</taxon>
        <taxon>Viridiplantae</taxon>
        <taxon>Streptophyta</taxon>
        <taxon>Embryophyta</taxon>
        <taxon>Tracheophyta</taxon>
        <taxon>Spermatophyta</taxon>
        <taxon>Magnoliopsida</taxon>
        <taxon>eudicotyledons</taxon>
        <taxon>Gunneridae</taxon>
        <taxon>Pentapetalae</taxon>
        <taxon>asterids</taxon>
        <taxon>lamiids</taxon>
        <taxon>Solanales</taxon>
        <taxon>Solanaceae</taxon>
        <taxon>Solanoideae</taxon>
        <taxon>Solaneae</taxon>
        <taxon>Solanum</taxon>
        <taxon>Solanum subgen. Lycopersicon</taxon>
    </lineage>
</organism>
<reference evidence="3" key="2">
    <citation type="submission" date="2019-01" db="UniProtKB">
        <authorList>
            <consortium name="EnsemblPlants"/>
        </authorList>
    </citation>
    <scope>IDENTIFICATION</scope>
    <source>
        <strain evidence="3">cv. Heinz 1706</strain>
    </source>
</reference>
<dbReference type="GO" id="GO:0006508">
    <property type="term" value="P:proteolysis"/>
    <property type="evidence" value="ECO:0007669"/>
    <property type="project" value="InterPro"/>
</dbReference>
<dbReference type="STRING" id="4081.A0A3Q7FJE1"/>
<evidence type="ECO:0000313" key="4">
    <source>
        <dbReference type="Proteomes" id="UP000004994"/>
    </source>
</evidence>
<dbReference type="InterPro" id="IPR000668">
    <property type="entry name" value="Peptidase_C1A_C"/>
</dbReference>
<keyword evidence="4" id="KW-1185">Reference proteome</keyword>
<dbReference type="PANTHER" id="PTHR12411">
    <property type="entry name" value="CYSTEINE PROTEASE FAMILY C1-RELATED"/>
    <property type="match status" value="1"/>
</dbReference>
<evidence type="ECO:0000313" key="3">
    <source>
        <dbReference type="EnsemblPlants" id="Solyc03g044240.2.1"/>
    </source>
</evidence>
<dbReference type="Gramene" id="Solyc03g044240.2.1">
    <property type="protein sequence ID" value="Solyc03g044240.2.1"/>
    <property type="gene ID" value="Solyc03g044240.2"/>
</dbReference>
<dbReference type="InterPro" id="IPR038765">
    <property type="entry name" value="Papain-like_cys_pep_sf"/>
</dbReference>
<dbReference type="OMA" id="SSHHYVF"/>
<name>A0A3Q7FJE1_SOLLC</name>
<dbReference type="Gene3D" id="3.90.70.10">
    <property type="entry name" value="Cysteine proteinases"/>
    <property type="match status" value="1"/>
</dbReference>
<evidence type="ECO:0000256" key="1">
    <source>
        <dbReference type="ARBA" id="ARBA00008455"/>
    </source>
</evidence>
<comment type="similarity">
    <text evidence="1">Belongs to the peptidase C1 family.</text>
</comment>
<sequence>MVGSSRNLTTRNQIYVLGLNRFADLTNEEYKTMYLGPKSDSRYRLIKSKNSSHHYVFWASDHVPESIDWRIKGAVALIRTKGVVELLGLFNSVEGINQIAIGDVITLSEQELVNCGTTYDDGCNGGLMDYVFQFVISNGGINTESHYPYKGIDHTCDLIR</sequence>
<dbReference type="GO" id="GO:0008234">
    <property type="term" value="F:cysteine-type peptidase activity"/>
    <property type="evidence" value="ECO:0007669"/>
    <property type="project" value="InterPro"/>
</dbReference>
<feature type="domain" description="Peptidase C1A papain C-terminal" evidence="2">
    <location>
        <begin position="63"/>
        <end position="157"/>
    </location>
</feature>
<reference evidence="3" key="1">
    <citation type="journal article" date="2012" name="Nature">
        <title>The tomato genome sequence provides insights into fleshy fruit evolution.</title>
        <authorList>
            <consortium name="Tomato Genome Consortium"/>
        </authorList>
    </citation>
    <scope>NUCLEOTIDE SEQUENCE [LARGE SCALE GENOMIC DNA]</scope>
    <source>
        <strain evidence="3">cv. Heinz 1706</strain>
    </source>
</reference>
<protein>
    <recommendedName>
        <fullName evidence="2">Peptidase C1A papain C-terminal domain-containing protein</fullName>
    </recommendedName>
</protein>
<evidence type="ECO:0000259" key="2">
    <source>
        <dbReference type="Pfam" id="PF00112"/>
    </source>
</evidence>
<dbReference type="InParanoid" id="A0A3Q7FJE1"/>
<accession>A0A3Q7FJE1</accession>
<dbReference type="Pfam" id="PF00112">
    <property type="entry name" value="Peptidase_C1"/>
    <property type="match status" value="1"/>
</dbReference>